<dbReference type="EMBL" id="JAVDTI010000013">
    <property type="protein sequence ID" value="MDR6809781.1"/>
    <property type="molecule type" value="Genomic_DNA"/>
</dbReference>
<dbReference type="Proteomes" id="UP001264980">
    <property type="component" value="Unassembled WGS sequence"/>
</dbReference>
<reference evidence="1 2" key="1">
    <citation type="submission" date="2023-07" db="EMBL/GenBank/DDBJ databases">
        <title>Sorghum-associated microbial communities from plants grown in Nebraska, USA.</title>
        <authorList>
            <person name="Schachtman D."/>
        </authorList>
    </citation>
    <scope>NUCLEOTIDE SEQUENCE [LARGE SCALE GENOMIC DNA]</scope>
    <source>
        <strain evidence="1 2">BE57</strain>
    </source>
</reference>
<sequence>MDLTLDSVRNFLLIKCGILPERISLQANFHKDLGMTFDEIDLLLNFVSDETSIFFSRQVKENMSDFFDLLMYIKIKEIEISYESISYSDLEISFASLEDALVKFN</sequence>
<gene>
    <name evidence="1" type="ORF">J2W84_006857</name>
</gene>
<accession>A0ABU1R8P2</accession>
<evidence type="ECO:0000313" key="2">
    <source>
        <dbReference type="Proteomes" id="UP001264980"/>
    </source>
</evidence>
<comment type="caution">
    <text evidence="1">The sequence shown here is derived from an EMBL/GenBank/DDBJ whole genome shotgun (WGS) entry which is preliminary data.</text>
</comment>
<protein>
    <recommendedName>
        <fullName evidence="3">Carrier domain-containing protein</fullName>
    </recommendedName>
</protein>
<organism evidence="1 2">
    <name type="scientific">Dyadobacter fermentans</name>
    <dbReference type="NCBI Taxonomy" id="94254"/>
    <lineage>
        <taxon>Bacteria</taxon>
        <taxon>Pseudomonadati</taxon>
        <taxon>Bacteroidota</taxon>
        <taxon>Cytophagia</taxon>
        <taxon>Cytophagales</taxon>
        <taxon>Spirosomataceae</taxon>
        <taxon>Dyadobacter</taxon>
    </lineage>
</organism>
<evidence type="ECO:0000313" key="1">
    <source>
        <dbReference type="EMBL" id="MDR6809781.1"/>
    </source>
</evidence>
<name>A0ABU1R8P2_9BACT</name>
<evidence type="ECO:0008006" key="3">
    <source>
        <dbReference type="Google" id="ProtNLM"/>
    </source>
</evidence>
<proteinExistence type="predicted"/>
<keyword evidence="2" id="KW-1185">Reference proteome</keyword>